<dbReference type="PROSITE" id="PS51257">
    <property type="entry name" value="PROKAR_LIPOPROTEIN"/>
    <property type="match status" value="1"/>
</dbReference>
<evidence type="ECO:0000256" key="7">
    <source>
        <dbReference type="ARBA" id="ARBA00023315"/>
    </source>
</evidence>
<dbReference type="UniPathway" id="UPA00204"/>
<dbReference type="EC" id="3.4.19.13" evidence="11"/>
<sequence length="577" mass="62163">MLLKYPKAAPLNVWLLLIALLPSLLSSCATSPKPEADAVSRGYTAERAMVVSAHPEASRIGMEIMKKGGNAYDAAVATQLALAVAFPVAGNIGGGGFMVYRGADGETGALDYRETAPGAASETMYQDSAGNVVQGLSTDGHLAVGVPGAIDGMVKIHEKLGSLPWAELVQPAIDLARNGVVLTSKEAEGLNYTKQMFISNNKHVPYLVRDKVWQSGDTLRHPDLARTLERIRDKGREGFYAGETADLFVKEMQRGGGIITHQDLQDYEAVWRAPVTGDYKGYKVISMAPPSSGGVALLQLLEMVEPFDLRTYGWQSVEAVQVMTEAERRVYADRATYLGDPDFVNVPVEQLLDEAYLKERMRSVNMSLATPSANIKAGQLPVYESDQTTHFSIVDPAGNAVSITTTLNGGYGSKVVVEGAGFLLNNEMDDFSAKPGVPNMFGLVGGKANAIQPRKRMLSSMTPTILEKDGKLYMVVGTPGGSTIITSVFQTILNVLEHDMTMQQAVAAPRFHHQWLPDEIQHEAAALLPTVEAELKRKGYELKQRGPFGRVDAILVLPNGKLEAGADPRGDDAAAGF</sequence>
<evidence type="ECO:0000313" key="12">
    <source>
        <dbReference type="EMBL" id="SFV00685.1"/>
    </source>
</evidence>
<keyword evidence="11" id="KW-0317">Glutathione biosynthesis</keyword>
<evidence type="ECO:0000256" key="11">
    <source>
        <dbReference type="RuleBase" id="RU368036"/>
    </source>
</evidence>
<evidence type="ECO:0000256" key="9">
    <source>
        <dbReference type="PIRSR" id="PIRSR600101-1"/>
    </source>
</evidence>
<reference evidence="13" key="1">
    <citation type="submission" date="2016-10" db="EMBL/GenBank/DDBJ databases">
        <authorList>
            <person name="Varghese N."/>
        </authorList>
    </citation>
    <scope>NUCLEOTIDE SEQUENCE [LARGE SCALE GENOMIC DNA]</scope>
    <source>
        <strain evidence="13">DSM 18820</strain>
    </source>
</reference>
<dbReference type="PROSITE" id="PS00462">
    <property type="entry name" value="G_GLU_TRANSPEPTIDASE"/>
    <property type="match status" value="1"/>
</dbReference>
<comment type="catalytic activity">
    <reaction evidence="1 11">
        <text>an S-substituted glutathione + H2O = an S-substituted L-cysteinylglycine + L-glutamate</text>
        <dbReference type="Rhea" id="RHEA:59468"/>
        <dbReference type="ChEBI" id="CHEBI:15377"/>
        <dbReference type="ChEBI" id="CHEBI:29985"/>
        <dbReference type="ChEBI" id="CHEBI:90779"/>
        <dbReference type="ChEBI" id="CHEBI:143103"/>
        <dbReference type="EC" id="3.4.19.13"/>
    </reaction>
</comment>
<dbReference type="Pfam" id="PF01019">
    <property type="entry name" value="G_glu_transpept"/>
    <property type="match status" value="1"/>
</dbReference>
<dbReference type="InterPro" id="IPR029055">
    <property type="entry name" value="Ntn_hydrolases_N"/>
</dbReference>
<evidence type="ECO:0000256" key="2">
    <source>
        <dbReference type="ARBA" id="ARBA00001089"/>
    </source>
</evidence>
<comment type="catalytic activity">
    <reaction evidence="2 11">
        <text>glutathione + H2O = L-cysteinylglycine + L-glutamate</text>
        <dbReference type="Rhea" id="RHEA:28807"/>
        <dbReference type="ChEBI" id="CHEBI:15377"/>
        <dbReference type="ChEBI" id="CHEBI:29985"/>
        <dbReference type="ChEBI" id="CHEBI:57925"/>
        <dbReference type="ChEBI" id="CHEBI:61694"/>
        <dbReference type="EC" id="3.4.19.13"/>
    </reaction>
</comment>
<dbReference type="InterPro" id="IPR000101">
    <property type="entry name" value="GGT_peptidase"/>
</dbReference>
<dbReference type="Gene3D" id="3.60.20.40">
    <property type="match status" value="1"/>
</dbReference>
<keyword evidence="13" id="KW-1185">Reference proteome</keyword>
<feature type="active site" description="Nucleophile" evidence="9">
    <location>
        <position position="388"/>
    </location>
</feature>
<dbReference type="GO" id="GO:0036374">
    <property type="term" value="F:glutathione hydrolase activity"/>
    <property type="evidence" value="ECO:0007669"/>
    <property type="project" value="UniProtKB-UniRule"/>
</dbReference>
<comment type="subunit">
    <text evidence="11">This enzyme consists of two polypeptide chains, which are synthesized in precursor form from a single polypeptide.</text>
</comment>
<keyword evidence="6 11" id="KW-0865">Zymogen</keyword>
<keyword evidence="5 11" id="KW-0378">Hydrolase</keyword>
<comment type="similarity">
    <text evidence="3 11">Belongs to the gamma-glutamyltransferase family.</text>
</comment>
<evidence type="ECO:0000256" key="6">
    <source>
        <dbReference type="ARBA" id="ARBA00023145"/>
    </source>
</evidence>
<keyword evidence="7 11" id="KW-0012">Acyltransferase</keyword>
<comment type="pathway">
    <text evidence="11">Sulfur metabolism; glutathione metabolism.</text>
</comment>
<feature type="binding site" evidence="10">
    <location>
        <begin position="406"/>
        <end position="408"/>
    </location>
    <ligand>
        <name>L-glutamate</name>
        <dbReference type="ChEBI" id="CHEBI:29985"/>
    </ligand>
</feature>
<dbReference type="GO" id="GO:0103068">
    <property type="term" value="F:leukotriene C4 gamma-glutamyl transferase activity"/>
    <property type="evidence" value="ECO:0007669"/>
    <property type="project" value="UniProtKB-EC"/>
</dbReference>
<evidence type="ECO:0000256" key="8">
    <source>
        <dbReference type="ARBA" id="ARBA00047417"/>
    </source>
</evidence>
<evidence type="ECO:0000256" key="1">
    <source>
        <dbReference type="ARBA" id="ARBA00001049"/>
    </source>
</evidence>
<keyword evidence="4 11" id="KW-0808">Transferase</keyword>
<feature type="binding site" evidence="10">
    <location>
        <position position="113"/>
    </location>
    <ligand>
        <name>L-glutamate</name>
        <dbReference type="ChEBI" id="CHEBI:29985"/>
    </ligand>
</feature>
<protein>
    <recommendedName>
        <fullName evidence="11">Glutathione hydrolase proenzyme</fullName>
        <ecNumber evidence="11">2.3.2.2</ecNumber>
        <ecNumber evidence="11">3.4.19.13</ecNumber>
    </recommendedName>
    <component>
        <recommendedName>
            <fullName evidence="11">Glutathione hydrolase large chain</fullName>
        </recommendedName>
    </component>
    <component>
        <recommendedName>
            <fullName evidence="11">Glutathione hydrolase small chain</fullName>
        </recommendedName>
    </component>
</protein>
<dbReference type="InterPro" id="IPR051792">
    <property type="entry name" value="GGT_bact"/>
</dbReference>
<proteinExistence type="inferred from homology"/>
<feature type="binding site" evidence="10">
    <location>
        <position position="481"/>
    </location>
    <ligand>
        <name>L-glutamate</name>
        <dbReference type="ChEBI" id="CHEBI:29985"/>
    </ligand>
</feature>
<dbReference type="EC" id="2.3.2.2" evidence="11"/>
<feature type="binding site" evidence="10">
    <location>
        <position position="430"/>
    </location>
    <ligand>
        <name>L-glutamate</name>
        <dbReference type="ChEBI" id="CHEBI:29985"/>
    </ligand>
</feature>
<accession>A0A1I7KTD4</accession>
<dbReference type="InterPro" id="IPR055262">
    <property type="entry name" value="GGT_CS"/>
</dbReference>
<comment type="PTM">
    <text evidence="11">Cleaved by autocatalysis into a large and a small subunit.</text>
</comment>
<organism evidence="12 13">
    <name type="scientific">Pontibacter akesuensis</name>
    <dbReference type="NCBI Taxonomy" id="388950"/>
    <lineage>
        <taxon>Bacteria</taxon>
        <taxon>Pseudomonadati</taxon>
        <taxon>Bacteroidota</taxon>
        <taxon>Cytophagia</taxon>
        <taxon>Cytophagales</taxon>
        <taxon>Hymenobacteraceae</taxon>
        <taxon>Pontibacter</taxon>
    </lineage>
</organism>
<dbReference type="AlphaFoldDB" id="A0A1I7KTD4"/>
<evidence type="ECO:0000256" key="3">
    <source>
        <dbReference type="ARBA" id="ARBA00009381"/>
    </source>
</evidence>
<evidence type="ECO:0000313" key="13">
    <source>
        <dbReference type="Proteomes" id="UP000182491"/>
    </source>
</evidence>
<dbReference type="InterPro" id="IPR043137">
    <property type="entry name" value="GGT_ssub_C"/>
</dbReference>
<feature type="binding site" evidence="10">
    <location>
        <begin position="459"/>
        <end position="460"/>
    </location>
    <ligand>
        <name>L-glutamate</name>
        <dbReference type="ChEBI" id="CHEBI:29985"/>
    </ligand>
</feature>
<dbReference type="RefSeq" id="WP_068839086.1">
    <property type="nucleotide sequence ID" value="NZ_BMXC01000007.1"/>
</dbReference>
<evidence type="ECO:0000256" key="4">
    <source>
        <dbReference type="ARBA" id="ARBA00022679"/>
    </source>
</evidence>
<dbReference type="Gene3D" id="1.10.246.130">
    <property type="match status" value="1"/>
</dbReference>
<comment type="catalytic activity">
    <reaction evidence="8 11">
        <text>an N-terminal (5-L-glutamyl)-[peptide] + an alpha-amino acid = 5-L-glutamyl amino acid + an N-terminal L-alpha-aminoacyl-[peptide]</text>
        <dbReference type="Rhea" id="RHEA:23904"/>
        <dbReference type="Rhea" id="RHEA-COMP:9780"/>
        <dbReference type="Rhea" id="RHEA-COMP:9795"/>
        <dbReference type="ChEBI" id="CHEBI:77644"/>
        <dbReference type="ChEBI" id="CHEBI:78597"/>
        <dbReference type="ChEBI" id="CHEBI:78599"/>
        <dbReference type="ChEBI" id="CHEBI:78608"/>
        <dbReference type="EC" id="2.3.2.2"/>
    </reaction>
</comment>
<dbReference type="OrthoDB" id="9781342at2"/>
<dbReference type="PRINTS" id="PR01210">
    <property type="entry name" value="GGTRANSPTASE"/>
</dbReference>
<dbReference type="SUPFAM" id="SSF56235">
    <property type="entry name" value="N-terminal nucleophile aminohydrolases (Ntn hydrolases)"/>
    <property type="match status" value="1"/>
</dbReference>
<dbReference type="NCBIfam" id="TIGR00066">
    <property type="entry name" value="g_glut_trans"/>
    <property type="match status" value="1"/>
</dbReference>
<name>A0A1I7KTD4_9BACT</name>
<dbReference type="InterPro" id="IPR043138">
    <property type="entry name" value="GGT_lsub"/>
</dbReference>
<dbReference type="STRING" id="388950.GCA_001611675_03213"/>
<evidence type="ECO:0000256" key="5">
    <source>
        <dbReference type="ARBA" id="ARBA00022801"/>
    </source>
</evidence>
<dbReference type="EMBL" id="FPCA01000008">
    <property type="protein sequence ID" value="SFV00685.1"/>
    <property type="molecule type" value="Genomic_DNA"/>
</dbReference>
<gene>
    <name evidence="12" type="ORF">SAMN04487941_4086</name>
</gene>
<dbReference type="GO" id="GO:0006751">
    <property type="term" value="P:glutathione catabolic process"/>
    <property type="evidence" value="ECO:0007669"/>
    <property type="project" value="UniProtKB-UniRule"/>
</dbReference>
<dbReference type="GO" id="GO:0006750">
    <property type="term" value="P:glutathione biosynthetic process"/>
    <property type="evidence" value="ECO:0007669"/>
    <property type="project" value="UniProtKB-KW"/>
</dbReference>
<dbReference type="PANTHER" id="PTHR43199:SF1">
    <property type="entry name" value="GLUTATHIONE HYDROLASE PROENZYME"/>
    <property type="match status" value="1"/>
</dbReference>
<evidence type="ECO:0000256" key="10">
    <source>
        <dbReference type="PIRSR" id="PIRSR600101-2"/>
    </source>
</evidence>
<dbReference type="PANTHER" id="PTHR43199">
    <property type="entry name" value="GLUTATHIONE HYDROLASE"/>
    <property type="match status" value="1"/>
</dbReference>
<dbReference type="Proteomes" id="UP000182491">
    <property type="component" value="Unassembled WGS sequence"/>
</dbReference>